<keyword evidence="1" id="KW-0489">Methyltransferase</keyword>
<dbReference type="SUPFAM" id="SSF53335">
    <property type="entry name" value="S-adenosyl-L-methionine-dependent methyltransferases"/>
    <property type="match status" value="1"/>
</dbReference>
<protein>
    <submittedName>
        <fullName evidence="1">DNA phosphorothioation-associated putative methyltransferase</fullName>
    </submittedName>
</protein>
<dbReference type="Proteomes" id="UP000629098">
    <property type="component" value="Unassembled WGS sequence"/>
</dbReference>
<dbReference type="Gene3D" id="3.40.50.150">
    <property type="entry name" value="Vaccinia Virus protein VP39"/>
    <property type="match status" value="1"/>
</dbReference>
<keyword evidence="1" id="KW-0808">Transferase</keyword>
<gene>
    <name evidence="1" type="ORF">ICL16_43060</name>
</gene>
<dbReference type="EMBL" id="JACXAE010000132">
    <property type="protein sequence ID" value="MBD2778650.1"/>
    <property type="molecule type" value="Genomic_DNA"/>
</dbReference>
<evidence type="ECO:0000313" key="1">
    <source>
        <dbReference type="EMBL" id="MBD2778650.1"/>
    </source>
</evidence>
<dbReference type="InterPro" id="IPR029063">
    <property type="entry name" value="SAM-dependent_MTases_sf"/>
</dbReference>
<evidence type="ECO:0000313" key="2">
    <source>
        <dbReference type="Proteomes" id="UP000629098"/>
    </source>
</evidence>
<accession>A0A8J7CI64</accession>
<proteinExistence type="predicted"/>
<sequence length="300" mass="34994">MNNSHLAAQFRYRLSSTARLIVKKKIIGKEETLLDYGCGRGGDVRQLNKLGYQCTGWDPYYFPNIELESADTVMFSYVLNVIENPAERQEALAKAWALAKKRLVVAAVVRGATTVDNGRITKIGTFAKDWKLIELKGFIESTLGYEAIGLDKDKFVVYRDGRQFSPMHYDEVLEKSQAIASSGWVAPFYTIIKRYHTNLKYRPERRSGGRRFKQWMDENCHYRLVCRYPWLTGKQGQQVKTVHIKGGLESEHMQWAMEGLRRRNRIAEMKFHCVEQKFLEEFYGFRSFEFFDTENVKIYS</sequence>
<comment type="caution">
    <text evidence="1">The sequence shown here is derived from an EMBL/GenBank/DDBJ whole genome shotgun (WGS) entry which is preliminary data.</text>
</comment>
<dbReference type="RefSeq" id="WP_190838608.1">
    <property type="nucleotide sequence ID" value="NZ_CAWPPI010000132.1"/>
</dbReference>
<keyword evidence="2" id="KW-1185">Reference proteome</keyword>
<dbReference type="GO" id="GO:0008168">
    <property type="term" value="F:methyltransferase activity"/>
    <property type="evidence" value="ECO:0007669"/>
    <property type="project" value="UniProtKB-KW"/>
</dbReference>
<dbReference type="AlphaFoldDB" id="A0A8J7CI64"/>
<dbReference type="GO" id="GO:0032259">
    <property type="term" value="P:methylation"/>
    <property type="evidence" value="ECO:0007669"/>
    <property type="project" value="UniProtKB-KW"/>
</dbReference>
<name>A0A8J7CI64_9CYAN</name>
<dbReference type="NCBIfam" id="TIGR04096">
    <property type="entry name" value="dnd_rel_methyl"/>
    <property type="match status" value="1"/>
</dbReference>
<reference evidence="1" key="1">
    <citation type="submission" date="2020-09" db="EMBL/GenBank/DDBJ databases">
        <title>Iningainema tapete sp. nov. (Scytonemataceae, Cyanobacteria) from greenhouses in central Florida (USA) produces two types of nodularin with biosynthetic potential for microcystin-LR and anabaenopeptins.</title>
        <authorList>
            <person name="Berthold D.E."/>
            <person name="Lefler F.W."/>
            <person name="Huang I.-S."/>
            <person name="Abdulla H."/>
            <person name="Zimba P.V."/>
            <person name="Laughinghouse H.D. IV."/>
        </authorList>
    </citation>
    <scope>NUCLEOTIDE SEQUENCE</scope>
    <source>
        <strain evidence="1">BLCCT55</strain>
    </source>
</reference>
<organism evidence="1 2">
    <name type="scientific">Iningainema tapete BLCC-T55</name>
    <dbReference type="NCBI Taxonomy" id="2748662"/>
    <lineage>
        <taxon>Bacteria</taxon>
        <taxon>Bacillati</taxon>
        <taxon>Cyanobacteriota</taxon>
        <taxon>Cyanophyceae</taxon>
        <taxon>Nostocales</taxon>
        <taxon>Scytonemataceae</taxon>
        <taxon>Iningainema tapete</taxon>
    </lineage>
</organism>
<dbReference type="InterPro" id="IPR024019">
    <property type="entry name" value="CHP04096"/>
</dbReference>